<proteinExistence type="predicted"/>
<evidence type="ECO:0000313" key="2">
    <source>
        <dbReference type="Proteomes" id="UP000265520"/>
    </source>
</evidence>
<dbReference type="AlphaFoldDB" id="A0A392U544"/>
<organism evidence="1 2">
    <name type="scientific">Trifolium medium</name>
    <dbReference type="NCBI Taxonomy" id="97028"/>
    <lineage>
        <taxon>Eukaryota</taxon>
        <taxon>Viridiplantae</taxon>
        <taxon>Streptophyta</taxon>
        <taxon>Embryophyta</taxon>
        <taxon>Tracheophyta</taxon>
        <taxon>Spermatophyta</taxon>
        <taxon>Magnoliopsida</taxon>
        <taxon>eudicotyledons</taxon>
        <taxon>Gunneridae</taxon>
        <taxon>Pentapetalae</taxon>
        <taxon>rosids</taxon>
        <taxon>fabids</taxon>
        <taxon>Fabales</taxon>
        <taxon>Fabaceae</taxon>
        <taxon>Papilionoideae</taxon>
        <taxon>50 kb inversion clade</taxon>
        <taxon>NPAAA clade</taxon>
        <taxon>Hologalegina</taxon>
        <taxon>IRL clade</taxon>
        <taxon>Trifolieae</taxon>
        <taxon>Trifolium</taxon>
    </lineage>
</organism>
<accession>A0A392U544</accession>
<sequence length="72" mass="8010">MSKSVEDAITIIEKMALSDHQGESNRNPLQRKPGVIELCTSDAMLAQNKLFTQTVEEFTKQLSKLAMLQEGS</sequence>
<keyword evidence="2" id="KW-1185">Reference proteome</keyword>
<reference evidence="1 2" key="1">
    <citation type="journal article" date="2018" name="Front. Plant Sci.">
        <title>Red Clover (Trifolium pratense) and Zigzag Clover (T. medium) - A Picture of Genomic Similarities and Differences.</title>
        <authorList>
            <person name="Dluhosova J."/>
            <person name="Istvanek J."/>
            <person name="Nedelnik J."/>
            <person name="Repkova J."/>
        </authorList>
    </citation>
    <scope>NUCLEOTIDE SEQUENCE [LARGE SCALE GENOMIC DNA]</scope>
    <source>
        <strain evidence="2">cv. 10/8</strain>
        <tissue evidence="1">Leaf</tissue>
    </source>
</reference>
<feature type="non-terminal residue" evidence="1">
    <location>
        <position position="72"/>
    </location>
</feature>
<evidence type="ECO:0000313" key="1">
    <source>
        <dbReference type="EMBL" id="MCI67670.1"/>
    </source>
</evidence>
<dbReference type="Proteomes" id="UP000265520">
    <property type="component" value="Unassembled WGS sequence"/>
</dbReference>
<protein>
    <submittedName>
        <fullName evidence="1">Uncharacterized protein</fullName>
    </submittedName>
</protein>
<comment type="caution">
    <text evidence="1">The sequence shown here is derived from an EMBL/GenBank/DDBJ whole genome shotgun (WGS) entry which is preliminary data.</text>
</comment>
<name>A0A392U544_9FABA</name>
<dbReference type="EMBL" id="LXQA010721476">
    <property type="protein sequence ID" value="MCI67670.1"/>
    <property type="molecule type" value="Genomic_DNA"/>
</dbReference>